<organism evidence="3 4">
    <name type="scientific">Opitutus terrae (strain DSM 11246 / JCM 15787 / PB90-1)</name>
    <dbReference type="NCBI Taxonomy" id="452637"/>
    <lineage>
        <taxon>Bacteria</taxon>
        <taxon>Pseudomonadati</taxon>
        <taxon>Verrucomicrobiota</taxon>
        <taxon>Opitutia</taxon>
        <taxon>Opitutales</taxon>
        <taxon>Opitutaceae</taxon>
        <taxon>Opitutus</taxon>
    </lineage>
</organism>
<gene>
    <name evidence="3" type="ordered locus">Oter_3054</name>
</gene>
<evidence type="ECO:0000313" key="3">
    <source>
        <dbReference type="EMBL" id="ACB76334.1"/>
    </source>
</evidence>
<feature type="signal peptide" evidence="2">
    <location>
        <begin position="1"/>
        <end position="19"/>
    </location>
</feature>
<feature type="region of interest" description="Disordered" evidence="1">
    <location>
        <begin position="138"/>
        <end position="183"/>
    </location>
</feature>
<proteinExistence type="predicted"/>
<evidence type="ECO:0000256" key="2">
    <source>
        <dbReference type="SAM" id="SignalP"/>
    </source>
</evidence>
<dbReference type="KEGG" id="ote:Oter_3054"/>
<dbReference type="Proteomes" id="UP000007013">
    <property type="component" value="Chromosome"/>
</dbReference>
<reference evidence="3 4" key="1">
    <citation type="journal article" date="2011" name="J. Bacteriol.">
        <title>Genome sequence of the verrucomicrobium Opitutus terrae PB90-1, an abundant inhabitant of rice paddy soil ecosystems.</title>
        <authorList>
            <person name="van Passel M.W."/>
            <person name="Kant R."/>
            <person name="Palva A."/>
            <person name="Copeland A."/>
            <person name="Lucas S."/>
            <person name="Lapidus A."/>
            <person name="Glavina del Rio T."/>
            <person name="Pitluck S."/>
            <person name="Goltsman E."/>
            <person name="Clum A."/>
            <person name="Sun H."/>
            <person name="Schmutz J."/>
            <person name="Larimer F.W."/>
            <person name="Land M.L."/>
            <person name="Hauser L."/>
            <person name="Kyrpides N."/>
            <person name="Mikhailova N."/>
            <person name="Richardson P.P."/>
            <person name="Janssen P.H."/>
            <person name="de Vos W.M."/>
            <person name="Smidt H."/>
        </authorList>
    </citation>
    <scope>NUCLEOTIDE SEQUENCE [LARGE SCALE GENOMIC DNA]</scope>
    <source>
        <strain evidence="4">DSM 11246 / JCM 15787 / PB90-1</strain>
    </source>
</reference>
<feature type="chain" id="PRO_5002774745" evidence="2">
    <location>
        <begin position="20"/>
        <end position="183"/>
    </location>
</feature>
<name>B1ZZ11_OPITP</name>
<evidence type="ECO:0000256" key="1">
    <source>
        <dbReference type="SAM" id="MobiDB-lite"/>
    </source>
</evidence>
<accession>B1ZZ11</accession>
<dbReference type="RefSeq" id="WP_012375863.1">
    <property type="nucleotide sequence ID" value="NC_010571.1"/>
</dbReference>
<keyword evidence="4" id="KW-1185">Reference proteome</keyword>
<dbReference type="EMBL" id="CP001032">
    <property type="protein sequence ID" value="ACB76334.1"/>
    <property type="molecule type" value="Genomic_DNA"/>
</dbReference>
<feature type="compositionally biased region" description="Low complexity" evidence="1">
    <location>
        <begin position="161"/>
        <end position="173"/>
    </location>
</feature>
<dbReference type="HOGENOM" id="CLU_1473791_0_0_0"/>
<sequence length="183" mass="19357">MKAALIALLMLVVCASGFAQTKVGAKLPDRVAGVLGVKSGAALGSREYDAALLQHLRSLGGLKEVFGYVCARAEADDLIVRAEWCARSLHVWFGAYEDGDRVECDVDVCFFAGEKASQVMTWVGREAAAPQHESVRAFVSRIDPPPASEEKRPNQPPQRNAGSRPPAGGSAAPETPSSPGPRG</sequence>
<protein>
    <submittedName>
        <fullName evidence="3">Uncharacterized protein</fullName>
    </submittedName>
</protein>
<dbReference type="STRING" id="452637.Oter_3054"/>
<dbReference type="AlphaFoldDB" id="B1ZZ11"/>
<keyword evidence="2" id="KW-0732">Signal</keyword>
<evidence type="ECO:0000313" key="4">
    <source>
        <dbReference type="Proteomes" id="UP000007013"/>
    </source>
</evidence>